<evidence type="ECO:0000259" key="13">
    <source>
        <dbReference type="Pfam" id="PF00306"/>
    </source>
</evidence>
<dbReference type="InterPro" id="IPR020003">
    <property type="entry name" value="ATPase_a/bsu_AS"/>
</dbReference>
<name>K1XGP9_9BACT</name>
<keyword evidence="4" id="KW-0547">Nucleotide-binding</keyword>
<evidence type="ECO:0000256" key="2">
    <source>
        <dbReference type="ARBA" id="ARBA00008936"/>
    </source>
</evidence>
<dbReference type="CDD" id="cd18113">
    <property type="entry name" value="ATP-synt_F1_alpha_C"/>
    <property type="match status" value="1"/>
</dbReference>
<dbReference type="GO" id="GO:0043531">
    <property type="term" value="F:ADP binding"/>
    <property type="evidence" value="ECO:0007669"/>
    <property type="project" value="TreeGrafter"/>
</dbReference>
<dbReference type="Gene3D" id="3.40.50.300">
    <property type="entry name" value="P-loop containing nucleotide triphosphate hydrolases"/>
    <property type="match status" value="1"/>
</dbReference>
<dbReference type="PROSITE" id="PS00152">
    <property type="entry name" value="ATPASE_ALPHA_BETA"/>
    <property type="match status" value="1"/>
</dbReference>
<dbReference type="GO" id="GO:0045259">
    <property type="term" value="C:proton-transporting ATP synthase complex"/>
    <property type="evidence" value="ECO:0007669"/>
    <property type="project" value="UniProtKB-KW"/>
</dbReference>
<proteinExistence type="inferred from homology"/>
<evidence type="ECO:0000256" key="10">
    <source>
        <dbReference type="ARBA" id="ARBA00023310"/>
    </source>
</evidence>
<dbReference type="SUPFAM" id="SSF52540">
    <property type="entry name" value="P-loop containing nucleoside triphosphate hydrolases"/>
    <property type="match status" value="1"/>
</dbReference>
<comment type="subunit">
    <text evidence="11">F-type ATPases have 2 components, CF(1) - the catalytic core - and CF(0) - the membrane proton channel. CF(1) has five subunits: alpha(3), beta(3), gamma(1), delta(1), epsilon(1). CF(0) has four main subunits: a(1), b(1), b'(1) and c(9-12).</text>
</comment>
<keyword evidence="14" id="KW-0378">Hydrolase</keyword>
<dbReference type="PANTHER" id="PTHR48082">
    <property type="entry name" value="ATP SYNTHASE SUBUNIT ALPHA, MITOCHONDRIAL"/>
    <property type="match status" value="1"/>
</dbReference>
<keyword evidence="10" id="KW-0066">ATP synthesis</keyword>
<comment type="subcellular location">
    <subcellularLocation>
        <location evidence="1">Membrane</location>
    </subcellularLocation>
</comment>
<dbReference type="GO" id="GO:0016787">
    <property type="term" value="F:hydrolase activity"/>
    <property type="evidence" value="ECO:0007669"/>
    <property type="project" value="UniProtKB-KW"/>
</dbReference>
<dbReference type="GO" id="GO:0005524">
    <property type="term" value="F:ATP binding"/>
    <property type="evidence" value="ECO:0007669"/>
    <property type="project" value="UniProtKB-KW"/>
</dbReference>
<evidence type="ECO:0000256" key="7">
    <source>
        <dbReference type="ARBA" id="ARBA00023065"/>
    </source>
</evidence>
<evidence type="ECO:0000256" key="11">
    <source>
        <dbReference type="ARBA" id="ARBA00026013"/>
    </source>
</evidence>
<dbReference type="InterPro" id="IPR005294">
    <property type="entry name" value="ATP_synth_F1_asu"/>
</dbReference>
<dbReference type="InterPro" id="IPR000194">
    <property type="entry name" value="ATPase_F1/V1/A1_a/bsu_nucl-bd"/>
</dbReference>
<dbReference type="PANTHER" id="PTHR48082:SF2">
    <property type="entry name" value="ATP SYNTHASE SUBUNIT ALPHA, MITOCHONDRIAL"/>
    <property type="match status" value="1"/>
</dbReference>
<evidence type="ECO:0000313" key="14">
    <source>
        <dbReference type="EMBL" id="EKD29470.1"/>
    </source>
</evidence>
<evidence type="ECO:0000256" key="5">
    <source>
        <dbReference type="ARBA" id="ARBA00022781"/>
    </source>
</evidence>
<dbReference type="AlphaFoldDB" id="K1XGP9"/>
<accession>K1XGP9</accession>
<keyword evidence="3" id="KW-0813">Transport</keyword>
<keyword evidence="8" id="KW-0472">Membrane</keyword>
<dbReference type="EMBL" id="AMFJ01034392">
    <property type="protein sequence ID" value="EKD29470.1"/>
    <property type="molecule type" value="Genomic_DNA"/>
</dbReference>
<evidence type="ECO:0000259" key="12">
    <source>
        <dbReference type="Pfam" id="PF00006"/>
    </source>
</evidence>
<evidence type="ECO:0000256" key="6">
    <source>
        <dbReference type="ARBA" id="ARBA00022840"/>
    </source>
</evidence>
<evidence type="ECO:0000256" key="1">
    <source>
        <dbReference type="ARBA" id="ARBA00004370"/>
    </source>
</evidence>
<evidence type="ECO:0000256" key="9">
    <source>
        <dbReference type="ARBA" id="ARBA00023196"/>
    </source>
</evidence>
<gene>
    <name evidence="14" type="primary">atpA</name>
    <name evidence="14" type="ORF">ACD_78C00392G0001</name>
</gene>
<sequence>HSRLLERSAKLNDALGAGSMTALPIIETQGWDVSAYVPTNVISITDGQIFLESNLFNAGVRPAINVGLSVSRVGGSAQTKAMKRVAGTLKLSLAQYRELEAFSQFASDLDEDTRAQLERGKRMIEILKQDVYSPVPFEKQTCIIYAGTNGYLDTIAVEQIKNFEKDLFMKLEQEESIIKTIRESKDLSDEMKTKLNGVLEELKKMYM</sequence>
<dbReference type="Gene3D" id="1.20.150.20">
    <property type="entry name" value="ATP synthase alpha/beta chain, C-terminal domain"/>
    <property type="match status" value="1"/>
</dbReference>
<dbReference type="Pfam" id="PF00306">
    <property type="entry name" value="ATP-synt_ab_C"/>
    <property type="match status" value="1"/>
</dbReference>
<dbReference type="FunFam" id="1.20.150.20:FF:000001">
    <property type="entry name" value="ATP synthase subunit alpha"/>
    <property type="match status" value="1"/>
</dbReference>
<dbReference type="EC" id="3.6.3.14" evidence="14"/>
<dbReference type="InterPro" id="IPR000793">
    <property type="entry name" value="ATP_synth_asu_C"/>
</dbReference>
<dbReference type="Pfam" id="PF00006">
    <property type="entry name" value="ATP-synt_ab"/>
    <property type="match status" value="1"/>
</dbReference>
<protein>
    <submittedName>
        <fullName evidence="14">F0F1 ATP synthase subunit alpha</fullName>
        <ecNumber evidence="14">3.6.3.14</ecNumber>
    </submittedName>
</protein>
<comment type="caution">
    <text evidence="14">The sequence shown here is derived from an EMBL/GenBank/DDBJ whole genome shotgun (WGS) entry which is preliminary data.</text>
</comment>
<dbReference type="FunFam" id="3.40.50.300:FF:002432">
    <property type="entry name" value="ATP synthase subunit alpha, mitochondrial"/>
    <property type="match status" value="1"/>
</dbReference>
<keyword evidence="5" id="KW-0375">Hydrogen ion transport</keyword>
<dbReference type="SUPFAM" id="SSF47917">
    <property type="entry name" value="C-terminal domain of alpha and beta subunits of F1 ATP synthase"/>
    <property type="match status" value="1"/>
</dbReference>
<reference evidence="14" key="1">
    <citation type="journal article" date="2012" name="Science">
        <title>Fermentation, hydrogen, and sulfur metabolism in multiple uncultivated bacterial phyla.</title>
        <authorList>
            <person name="Wrighton K.C."/>
            <person name="Thomas B.C."/>
            <person name="Sharon I."/>
            <person name="Miller C.S."/>
            <person name="Castelle C.J."/>
            <person name="VerBerkmoes N.C."/>
            <person name="Wilkins M.J."/>
            <person name="Hettich R.L."/>
            <person name="Lipton M.S."/>
            <person name="Williams K.H."/>
            <person name="Long P.E."/>
            <person name="Banfield J.F."/>
        </authorList>
    </citation>
    <scope>NUCLEOTIDE SEQUENCE [LARGE SCALE GENOMIC DNA]</scope>
</reference>
<dbReference type="InterPro" id="IPR038376">
    <property type="entry name" value="ATP_synth_asu_C_sf"/>
</dbReference>
<evidence type="ECO:0000256" key="3">
    <source>
        <dbReference type="ARBA" id="ARBA00022448"/>
    </source>
</evidence>
<organism evidence="14">
    <name type="scientific">uncultured bacterium</name>
    <name type="common">gcode 4</name>
    <dbReference type="NCBI Taxonomy" id="1234023"/>
    <lineage>
        <taxon>Bacteria</taxon>
        <taxon>environmental samples</taxon>
    </lineage>
</organism>
<keyword evidence="7" id="KW-0406">Ion transport</keyword>
<evidence type="ECO:0000256" key="8">
    <source>
        <dbReference type="ARBA" id="ARBA00023136"/>
    </source>
</evidence>
<comment type="similarity">
    <text evidence="2">Belongs to the ATPase alpha/beta chains family.</text>
</comment>
<keyword evidence="6" id="KW-0067">ATP-binding</keyword>
<dbReference type="InterPro" id="IPR027417">
    <property type="entry name" value="P-loop_NTPase"/>
</dbReference>
<feature type="domain" description="ATP synthase alpha subunit C-terminal" evidence="13">
    <location>
        <begin position="78"/>
        <end position="201"/>
    </location>
</feature>
<keyword evidence="9" id="KW-0139">CF(1)</keyword>
<dbReference type="GO" id="GO:0046933">
    <property type="term" value="F:proton-transporting ATP synthase activity, rotational mechanism"/>
    <property type="evidence" value="ECO:0007669"/>
    <property type="project" value="InterPro"/>
</dbReference>
<evidence type="ECO:0000256" key="4">
    <source>
        <dbReference type="ARBA" id="ARBA00022741"/>
    </source>
</evidence>
<feature type="non-terminal residue" evidence="14">
    <location>
        <position position="1"/>
    </location>
</feature>
<feature type="domain" description="ATPase F1/V1/A1 complex alpha/beta subunit nucleotide-binding" evidence="12">
    <location>
        <begin position="1"/>
        <end position="71"/>
    </location>
</feature>